<dbReference type="InterPro" id="IPR036380">
    <property type="entry name" value="Isochorismatase-like_sf"/>
</dbReference>
<organism evidence="3 4">
    <name type="scientific">Pseudomonas juntendi</name>
    <dbReference type="NCBI Taxonomy" id="2666183"/>
    <lineage>
        <taxon>Bacteria</taxon>
        <taxon>Pseudomonadati</taxon>
        <taxon>Pseudomonadota</taxon>
        <taxon>Gammaproteobacteria</taxon>
        <taxon>Pseudomonadales</taxon>
        <taxon>Pseudomonadaceae</taxon>
        <taxon>Pseudomonas</taxon>
    </lineage>
</organism>
<dbReference type="EMBL" id="JACGCZ010000001">
    <property type="protein sequence ID" value="MBA6140874.1"/>
    <property type="molecule type" value="Genomic_DNA"/>
</dbReference>
<keyword evidence="1 3" id="KW-0378">Hydrolase</keyword>
<dbReference type="RefSeq" id="WP_029885257.1">
    <property type="nucleotide sequence ID" value="NZ_BQHP01000001.1"/>
</dbReference>
<dbReference type="SUPFAM" id="SSF52499">
    <property type="entry name" value="Isochorismatase-like hydrolases"/>
    <property type="match status" value="1"/>
</dbReference>
<dbReference type="InterPro" id="IPR000868">
    <property type="entry name" value="Isochorismatase-like_dom"/>
</dbReference>
<evidence type="ECO:0000256" key="1">
    <source>
        <dbReference type="ARBA" id="ARBA00022801"/>
    </source>
</evidence>
<comment type="caution">
    <text evidence="3">The sequence shown here is derived from an EMBL/GenBank/DDBJ whole genome shotgun (WGS) entry which is preliminary data.</text>
</comment>
<dbReference type="PANTHER" id="PTHR43540">
    <property type="entry name" value="PEROXYUREIDOACRYLATE/UREIDOACRYLATE AMIDOHYDROLASE-RELATED"/>
    <property type="match status" value="1"/>
</dbReference>
<feature type="domain" description="Isochorismatase-like" evidence="2">
    <location>
        <begin position="5"/>
        <end position="145"/>
    </location>
</feature>
<sequence length="184" mass="19404">MNKHALIIIDIQNDYFPGGKWPLDGAEAAAENAARVLAAARTRGDLVVHVRHEFTSADAPFFAPGSPGAAFYSKVQPAAGEPVILKHKVNAFLETGLEQTLRTHGIEAVTIVGSMSHMCIDAATRAAADLGFEVTVVHDACATLALTFDGKQVPAAQVQDTTMAALAFAYAKVVKTSEMVAEQA</sequence>
<dbReference type="Gene3D" id="3.40.50.850">
    <property type="entry name" value="Isochorismatase-like"/>
    <property type="match status" value="1"/>
</dbReference>
<evidence type="ECO:0000313" key="4">
    <source>
        <dbReference type="Proteomes" id="UP000590738"/>
    </source>
</evidence>
<dbReference type="AlphaFoldDB" id="A0A7W2LH92"/>
<protein>
    <submittedName>
        <fullName evidence="3">Cysteine hydrolase</fullName>
    </submittedName>
</protein>
<dbReference type="PANTHER" id="PTHR43540:SF1">
    <property type="entry name" value="ISOCHORISMATASE HYDROLASE"/>
    <property type="match status" value="1"/>
</dbReference>
<dbReference type="CDD" id="cd01014">
    <property type="entry name" value="nicotinamidase_related"/>
    <property type="match status" value="1"/>
</dbReference>
<dbReference type="Proteomes" id="UP000590738">
    <property type="component" value="Unassembled WGS sequence"/>
</dbReference>
<gene>
    <name evidence="3" type="ORF">H4B97_00045</name>
</gene>
<proteinExistence type="predicted"/>
<name>A0A7W2LH92_9PSED</name>
<reference evidence="3 4" key="1">
    <citation type="submission" date="2020-07" db="EMBL/GenBank/DDBJ databases">
        <title>Diversity of carbapenemase encoding genes among Pseudomonas putida group clinical isolates in a tertiary Brazilian hospital.</title>
        <authorList>
            <person name="Alberto-Lei F."/>
            <person name="Nodari C.S."/>
            <person name="Streling A.P."/>
            <person name="Paulino J.T."/>
            <person name="Bessa-Neto F.O."/>
            <person name="Cayo R."/>
            <person name="Gales A.C."/>
        </authorList>
    </citation>
    <scope>NUCLEOTIDE SEQUENCE [LARGE SCALE GENOMIC DNA]</scope>
    <source>
        <strain evidence="3 4">12273</strain>
    </source>
</reference>
<accession>A0A7W2LH92</accession>
<evidence type="ECO:0000313" key="3">
    <source>
        <dbReference type="EMBL" id="MBA6140874.1"/>
    </source>
</evidence>
<evidence type="ECO:0000259" key="2">
    <source>
        <dbReference type="Pfam" id="PF00857"/>
    </source>
</evidence>
<dbReference type="GO" id="GO:0016787">
    <property type="term" value="F:hydrolase activity"/>
    <property type="evidence" value="ECO:0007669"/>
    <property type="project" value="UniProtKB-KW"/>
</dbReference>
<dbReference type="Pfam" id="PF00857">
    <property type="entry name" value="Isochorismatase"/>
    <property type="match status" value="1"/>
</dbReference>
<dbReference type="InterPro" id="IPR050272">
    <property type="entry name" value="Isochorismatase-like_hydrls"/>
</dbReference>